<proteinExistence type="predicted"/>
<reference evidence="2" key="1">
    <citation type="journal article" date="2019" name="Front. Microbiol.">
        <title>Arcobacter cryaerophilus Isolated From New Zealand Mussels Harbor a Putative Virulence Plasmid.</title>
        <authorList>
            <person name="On S.L.W."/>
            <person name="Althaus D."/>
            <person name="Miller W.G."/>
            <person name="Lizamore D."/>
            <person name="Wong S.G.L."/>
            <person name="Mathai A.J."/>
            <person name="Chelikani V."/>
            <person name="Carter G.P."/>
        </authorList>
    </citation>
    <scope>NUCLEOTIDE SEQUENCE</scope>
    <source>
        <strain evidence="2">M830MA</strain>
        <plasmid evidence="2">pM830MA</plasmid>
    </source>
</reference>
<name>A0A5C0E433_9BACT</name>
<dbReference type="AlphaFoldDB" id="A0A5C0E433"/>
<dbReference type="Gene3D" id="1.25.40.10">
    <property type="entry name" value="Tetratricopeptide repeat domain"/>
    <property type="match status" value="1"/>
</dbReference>
<dbReference type="InterPro" id="IPR025375">
    <property type="entry name" value="DUF4365"/>
</dbReference>
<dbReference type="EMBL" id="MK715471">
    <property type="protein sequence ID" value="QEI46289.1"/>
    <property type="molecule type" value="Genomic_DNA"/>
</dbReference>
<keyword evidence="2" id="KW-0614">Plasmid</keyword>
<feature type="domain" description="DUF4365" evidence="1">
    <location>
        <begin position="13"/>
        <end position="143"/>
    </location>
</feature>
<accession>A0A5C0E433</accession>
<dbReference type="InterPro" id="IPR011990">
    <property type="entry name" value="TPR-like_helical_dom_sf"/>
</dbReference>
<dbReference type="RefSeq" id="WP_148572017.1">
    <property type="nucleotide sequence ID" value="NZ_MK715471.1"/>
</dbReference>
<evidence type="ECO:0000313" key="2">
    <source>
        <dbReference type="EMBL" id="QEI46289.1"/>
    </source>
</evidence>
<evidence type="ECO:0000259" key="1">
    <source>
        <dbReference type="Pfam" id="PF14280"/>
    </source>
</evidence>
<sequence>MDMPIRSTKHQVEDISINEFKRLLPREWVYRVKDNDYGIDGEVEVFDENNRATGLMFLVQLKATDLLDPKVQTRVQLDNSTINYFASLELPVLIVRYIEESKKIYFKWAHSIDRYKQKEGTNSFTFHMQEKNLWGDNTPQKLVDDVKKVMSLKNKNDLLPLKIYLNFEFDNLENISTHRLKSNFRTFIDQHQSFVKLVSLKEQSILTVNLTDEILHIEICGFGGCYFHSINSYPYTYDELIGDMFLAIVIGLFHLGKTQNAFNIFETLVTNGIMLKNPQVLMLIIPEYAKIGNSSKVIELWESIPADIKDDELNMQYQLITTMSSKYNNSPEMHEHFLLEQIEKYEKLNEKMHLGIAYYNYANFLRMKDLKKSFHFYNKALKYNTHYCTEDYIFKEMAGLLWDLDRFEMSAKCYKKGLELKEDLNSIVLYADALMFQGKYLESKNKFIEYFEKKKEDIHPEWHLKESILGIIVDDLKIKEQKRNYKKAMNTKTIKNCNGQKIPDEEYEFIIDNIDALNPLCHFNLAISCSNEDEHFGTMVHFLISALVNRKDKESWLNSIKGALNCQSYNVIPNMIYCAYDLCGEEFIDSLYALVEGDEKSNSEATKGFLELIDSIIEKVNEENSHKGVPLLRLFNGEKFEAVNLKI</sequence>
<dbReference type="Pfam" id="PF14280">
    <property type="entry name" value="DUF4365"/>
    <property type="match status" value="1"/>
</dbReference>
<gene>
    <name evidence="2" type="ORF">pM830MA_0110</name>
</gene>
<organism evidence="2">
    <name type="scientific">Aliarcobacter cryaerophilus</name>
    <dbReference type="NCBI Taxonomy" id="28198"/>
    <lineage>
        <taxon>Bacteria</taxon>
        <taxon>Pseudomonadati</taxon>
        <taxon>Campylobacterota</taxon>
        <taxon>Epsilonproteobacteria</taxon>
        <taxon>Campylobacterales</taxon>
        <taxon>Arcobacteraceae</taxon>
        <taxon>Aliarcobacter</taxon>
    </lineage>
</organism>
<geneLocation type="plasmid" evidence="2">
    <name>pM830MA</name>
</geneLocation>
<dbReference type="SUPFAM" id="SSF48452">
    <property type="entry name" value="TPR-like"/>
    <property type="match status" value="1"/>
</dbReference>
<protein>
    <submittedName>
        <fullName evidence="2">DUF4365 domain-containing protein</fullName>
    </submittedName>
</protein>